<keyword evidence="1" id="KW-0812">Transmembrane</keyword>
<feature type="transmembrane region" description="Helical" evidence="1">
    <location>
        <begin position="6"/>
        <end position="26"/>
    </location>
</feature>
<proteinExistence type="predicted"/>
<dbReference type="Proteomes" id="UP000182063">
    <property type="component" value="Chromosome"/>
</dbReference>
<sequence>MQASDALVLIGMFAVAYVACVAIDRVTDRLTDRRLKAAQDKLRKARMKPRPRSPSIAGTWCACRVMCI</sequence>
<keyword evidence="3" id="KW-1185">Reference proteome</keyword>
<keyword evidence="1" id="KW-1133">Transmembrane helix</keyword>
<protein>
    <submittedName>
        <fullName evidence="2">Uncharacterized protein</fullName>
    </submittedName>
</protein>
<dbReference type="RefSeq" id="WP_072598219.1">
    <property type="nucleotide sequence ID" value="NZ_CP018221.1"/>
</dbReference>
<accession>A0A1L3ZY62</accession>
<dbReference type="AlphaFoldDB" id="A0A1L3ZY62"/>
<dbReference type="EMBL" id="CP018221">
    <property type="protein sequence ID" value="API60555.1"/>
    <property type="molecule type" value="Genomic_DNA"/>
</dbReference>
<gene>
    <name evidence="2" type="ORF">BSL82_15730</name>
</gene>
<evidence type="ECO:0000313" key="3">
    <source>
        <dbReference type="Proteomes" id="UP000182063"/>
    </source>
</evidence>
<dbReference type="KEGG" id="sphj:BSL82_15730"/>
<evidence type="ECO:0000313" key="2">
    <source>
        <dbReference type="EMBL" id="API60555.1"/>
    </source>
</evidence>
<dbReference type="STRING" id="1921510.BSL82_15730"/>
<keyword evidence="1" id="KW-0472">Membrane</keyword>
<reference evidence="3" key="1">
    <citation type="submission" date="2016-11" db="EMBL/GenBank/DDBJ databases">
        <title>Complete Genome Sequence of alachlor-degrading Sphingomonas sp. strain JJ-A5.</title>
        <authorList>
            <person name="Lee H."/>
            <person name="Ka J.-O."/>
        </authorList>
    </citation>
    <scope>NUCLEOTIDE SEQUENCE [LARGE SCALE GENOMIC DNA]</scope>
    <source>
        <strain evidence="3">JJ-A5</strain>
    </source>
</reference>
<name>A0A1L3ZY62_9SPHN</name>
<organism evidence="2 3">
    <name type="scientific">Tardibacter chloracetimidivorans</name>
    <dbReference type="NCBI Taxonomy" id="1921510"/>
    <lineage>
        <taxon>Bacteria</taxon>
        <taxon>Pseudomonadati</taxon>
        <taxon>Pseudomonadota</taxon>
        <taxon>Alphaproteobacteria</taxon>
        <taxon>Sphingomonadales</taxon>
        <taxon>Sphingomonadaceae</taxon>
        <taxon>Tardibacter</taxon>
    </lineage>
</organism>
<evidence type="ECO:0000256" key="1">
    <source>
        <dbReference type="SAM" id="Phobius"/>
    </source>
</evidence>